<protein>
    <submittedName>
        <fullName evidence="6">Radical SAM superfamily enzyme, MoaA/NifB/PqqE/SkfB family</fullName>
    </submittedName>
</protein>
<dbReference type="RefSeq" id="WP_093657421.1">
    <property type="nucleotide sequence ID" value="NZ_FOET01000003.1"/>
</dbReference>
<dbReference type="PANTHER" id="PTHR11228">
    <property type="entry name" value="RADICAL SAM DOMAIN PROTEIN"/>
    <property type="match status" value="1"/>
</dbReference>
<gene>
    <name evidence="6" type="ORF">SAMN05216481_103365</name>
</gene>
<evidence type="ECO:0000259" key="5">
    <source>
        <dbReference type="PROSITE" id="PS51918"/>
    </source>
</evidence>
<keyword evidence="2" id="KW-0479">Metal-binding</keyword>
<proteinExistence type="predicted"/>
<dbReference type="InterPro" id="IPR058240">
    <property type="entry name" value="rSAM_sf"/>
</dbReference>
<evidence type="ECO:0000256" key="2">
    <source>
        <dbReference type="ARBA" id="ARBA00022723"/>
    </source>
</evidence>
<dbReference type="InterPro" id="IPR050377">
    <property type="entry name" value="Radical_SAM_PqqE_MftC-like"/>
</dbReference>
<dbReference type="Gene3D" id="3.20.20.70">
    <property type="entry name" value="Aldolase class I"/>
    <property type="match status" value="1"/>
</dbReference>
<dbReference type="CDD" id="cd01335">
    <property type="entry name" value="Radical_SAM"/>
    <property type="match status" value="1"/>
</dbReference>
<dbReference type="Pfam" id="PF04055">
    <property type="entry name" value="Radical_SAM"/>
    <property type="match status" value="1"/>
</dbReference>
<dbReference type="SUPFAM" id="SSF102114">
    <property type="entry name" value="Radical SAM enzymes"/>
    <property type="match status" value="1"/>
</dbReference>
<evidence type="ECO:0000256" key="4">
    <source>
        <dbReference type="ARBA" id="ARBA00023014"/>
    </source>
</evidence>
<dbReference type="Proteomes" id="UP000199055">
    <property type="component" value="Unassembled WGS sequence"/>
</dbReference>
<dbReference type="SFLD" id="SFLDS00029">
    <property type="entry name" value="Radical_SAM"/>
    <property type="match status" value="1"/>
</dbReference>
<dbReference type="GO" id="GO:0046872">
    <property type="term" value="F:metal ion binding"/>
    <property type="evidence" value="ECO:0007669"/>
    <property type="project" value="UniProtKB-KW"/>
</dbReference>
<feature type="domain" description="Radical SAM core" evidence="5">
    <location>
        <begin position="2"/>
        <end position="209"/>
    </location>
</feature>
<dbReference type="GO" id="GO:0006783">
    <property type="term" value="P:heme biosynthetic process"/>
    <property type="evidence" value="ECO:0007669"/>
    <property type="project" value="TreeGrafter"/>
</dbReference>
<sequence length="301" mass="32317">MSTQVRTALISTAGHCKVACGFCFRADRAHGFLDTATYTRTLSRLREAGVEGVCLSGGEPTHHPRLRQLVRLARQFGMAVSMVTSARTAAEVAALSRVARLLANVTVSADSQGAMALGRTTRTATSGIDTLRALGTGTKILHVTCWDLNDEECRELAGLVSWAGVEVQFSPVVLDERTLRREGGSVQDYLARQQLDAELLGRHFDLSDRYRAYLGELRGLQLPAGGGERWQCRSATAYVSADGRIRRCPYGQASVSAHAPRAAIGQFLTAPAQDRVTPDCAAICRRPAAAPDDRSASCAAV</sequence>
<organism evidence="6 7">
    <name type="scientific">Streptomyces radiopugnans</name>
    <dbReference type="NCBI Taxonomy" id="403935"/>
    <lineage>
        <taxon>Bacteria</taxon>
        <taxon>Bacillati</taxon>
        <taxon>Actinomycetota</taxon>
        <taxon>Actinomycetes</taxon>
        <taxon>Kitasatosporales</taxon>
        <taxon>Streptomycetaceae</taxon>
        <taxon>Streptomyces</taxon>
    </lineage>
</organism>
<dbReference type="GO" id="GO:0051536">
    <property type="term" value="F:iron-sulfur cluster binding"/>
    <property type="evidence" value="ECO:0007669"/>
    <property type="project" value="UniProtKB-KW"/>
</dbReference>
<evidence type="ECO:0000313" key="6">
    <source>
        <dbReference type="EMBL" id="SEQ03240.1"/>
    </source>
</evidence>
<accession>A0A1H9CPV1</accession>
<evidence type="ECO:0000256" key="3">
    <source>
        <dbReference type="ARBA" id="ARBA00023004"/>
    </source>
</evidence>
<dbReference type="PANTHER" id="PTHR11228:SF7">
    <property type="entry name" value="PQQA PEPTIDE CYCLASE"/>
    <property type="match status" value="1"/>
</dbReference>
<dbReference type="STRING" id="403935.SAMN05216481_103365"/>
<evidence type="ECO:0000313" key="7">
    <source>
        <dbReference type="Proteomes" id="UP000199055"/>
    </source>
</evidence>
<reference evidence="7" key="1">
    <citation type="submission" date="2016-10" db="EMBL/GenBank/DDBJ databases">
        <authorList>
            <person name="Varghese N."/>
            <person name="Submissions S."/>
        </authorList>
    </citation>
    <scope>NUCLEOTIDE SEQUENCE [LARGE SCALE GENOMIC DNA]</scope>
    <source>
        <strain evidence="7">CGMCC 4.3519</strain>
    </source>
</reference>
<dbReference type="SFLD" id="SFLDG01067">
    <property type="entry name" value="SPASM/twitch_domain_containing"/>
    <property type="match status" value="1"/>
</dbReference>
<dbReference type="InterPro" id="IPR013785">
    <property type="entry name" value="Aldolase_TIM"/>
</dbReference>
<keyword evidence="7" id="KW-1185">Reference proteome</keyword>
<name>A0A1H9CPV1_9ACTN</name>
<keyword evidence="3" id="KW-0408">Iron</keyword>
<dbReference type="GO" id="GO:0003824">
    <property type="term" value="F:catalytic activity"/>
    <property type="evidence" value="ECO:0007669"/>
    <property type="project" value="InterPro"/>
</dbReference>
<dbReference type="EMBL" id="FOET01000003">
    <property type="protein sequence ID" value="SEQ03240.1"/>
    <property type="molecule type" value="Genomic_DNA"/>
</dbReference>
<dbReference type="InterPro" id="IPR007197">
    <property type="entry name" value="rSAM"/>
</dbReference>
<keyword evidence="1" id="KW-0949">S-adenosyl-L-methionine</keyword>
<keyword evidence="4" id="KW-0411">Iron-sulfur</keyword>
<dbReference type="AlphaFoldDB" id="A0A1H9CPV1"/>
<dbReference type="PROSITE" id="PS51918">
    <property type="entry name" value="RADICAL_SAM"/>
    <property type="match status" value="1"/>
</dbReference>
<evidence type="ECO:0000256" key="1">
    <source>
        <dbReference type="ARBA" id="ARBA00022691"/>
    </source>
</evidence>